<sequence>MDKKMEWGLLGGRIVLGVIMLAHGIQKFGAIGDTIAMFESIGQPAWLAYTTALIEGVGGLFLLLGIFVVPSAVLLGLTMVGAIVMVKLQMGLIGGFEFPLSLLGLSIILAMTGSRKYAISELISKKMK</sequence>
<dbReference type="AlphaFoldDB" id="A0A511WNI5"/>
<keyword evidence="4 7" id="KW-0812">Transmembrane</keyword>
<comment type="subcellular location">
    <subcellularLocation>
        <location evidence="1">Cell membrane</location>
        <topology evidence="1">Multi-pass membrane protein</topology>
    </subcellularLocation>
</comment>
<accession>A0A511WNI5</accession>
<dbReference type="PANTHER" id="PTHR33452">
    <property type="entry name" value="OXIDOREDUCTASE CATD-RELATED"/>
    <property type="match status" value="1"/>
</dbReference>
<dbReference type="InterPro" id="IPR032808">
    <property type="entry name" value="DoxX"/>
</dbReference>
<name>A0A511WNI5_9BACI</name>
<dbReference type="Pfam" id="PF07681">
    <property type="entry name" value="DoxX"/>
    <property type="match status" value="1"/>
</dbReference>
<protein>
    <recommendedName>
        <fullName evidence="10">Oxidoreductase</fullName>
    </recommendedName>
</protein>
<dbReference type="Proteomes" id="UP000321886">
    <property type="component" value="Unassembled WGS sequence"/>
</dbReference>
<feature type="transmembrane region" description="Helical" evidence="7">
    <location>
        <begin position="46"/>
        <end position="66"/>
    </location>
</feature>
<dbReference type="GO" id="GO:0005886">
    <property type="term" value="C:plasma membrane"/>
    <property type="evidence" value="ECO:0007669"/>
    <property type="project" value="UniProtKB-SubCell"/>
</dbReference>
<evidence type="ECO:0000256" key="6">
    <source>
        <dbReference type="ARBA" id="ARBA00023136"/>
    </source>
</evidence>
<keyword evidence="5 7" id="KW-1133">Transmembrane helix</keyword>
<evidence type="ECO:0000256" key="2">
    <source>
        <dbReference type="ARBA" id="ARBA00006679"/>
    </source>
</evidence>
<evidence type="ECO:0000313" key="9">
    <source>
        <dbReference type="Proteomes" id="UP000321886"/>
    </source>
</evidence>
<dbReference type="PANTHER" id="PTHR33452:SF1">
    <property type="entry name" value="INNER MEMBRANE PROTEIN YPHA-RELATED"/>
    <property type="match status" value="1"/>
</dbReference>
<proteinExistence type="inferred from homology"/>
<keyword evidence="3" id="KW-1003">Cell membrane</keyword>
<evidence type="ECO:0000313" key="8">
    <source>
        <dbReference type="EMBL" id="GEN52617.1"/>
    </source>
</evidence>
<evidence type="ECO:0000256" key="7">
    <source>
        <dbReference type="SAM" id="Phobius"/>
    </source>
</evidence>
<keyword evidence="9" id="KW-1185">Reference proteome</keyword>
<evidence type="ECO:0000256" key="4">
    <source>
        <dbReference type="ARBA" id="ARBA00022692"/>
    </source>
</evidence>
<keyword evidence="6 7" id="KW-0472">Membrane</keyword>
<evidence type="ECO:0000256" key="3">
    <source>
        <dbReference type="ARBA" id="ARBA00022475"/>
    </source>
</evidence>
<feature type="transmembrane region" description="Helical" evidence="7">
    <location>
        <begin position="98"/>
        <end position="118"/>
    </location>
</feature>
<feature type="transmembrane region" description="Helical" evidence="7">
    <location>
        <begin position="7"/>
        <end position="26"/>
    </location>
</feature>
<reference evidence="8 9" key="1">
    <citation type="submission" date="2019-07" db="EMBL/GenBank/DDBJ databases">
        <title>Whole genome shotgun sequence of Halobacillus faecis NBRC 103569.</title>
        <authorList>
            <person name="Hosoyama A."/>
            <person name="Uohara A."/>
            <person name="Ohji S."/>
            <person name="Ichikawa N."/>
        </authorList>
    </citation>
    <scope>NUCLEOTIDE SEQUENCE [LARGE SCALE GENOMIC DNA]</scope>
    <source>
        <strain evidence="8 9">NBRC 103569</strain>
    </source>
</reference>
<dbReference type="OrthoDB" id="886570at2"/>
<evidence type="ECO:0000256" key="1">
    <source>
        <dbReference type="ARBA" id="ARBA00004651"/>
    </source>
</evidence>
<comment type="similarity">
    <text evidence="2">Belongs to the DoxX family.</text>
</comment>
<evidence type="ECO:0008006" key="10">
    <source>
        <dbReference type="Google" id="ProtNLM"/>
    </source>
</evidence>
<comment type="caution">
    <text evidence="8">The sequence shown here is derived from an EMBL/GenBank/DDBJ whole genome shotgun (WGS) entry which is preliminary data.</text>
</comment>
<evidence type="ECO:0000256" key="5">
    <source>
        <dbReference type="ARBA" id="ARBA00022989"/>
    </source>
</evidence>
<gene>
    <name evidence="8" type="ORF">HFA01_08790</name>
</gene>
<dbReference type="EMBL" id="BJYD01000006">
    <property type="protein sequence ID" value="GEN52617.1"/>
    <property type="molecule type" value="Genomic_DNA"/>
</dbReference>
<dbReference type="RefSeq" id="WP_146813578.1">
    <property type="nucleotide sequence ID" value="NZ_BJYD01000006.1"/>
</dbReference>
<dbReference type="InterPro" id="IPR051907">
    <property type="entry name" value="DoxX-like_oxidoreductase"/>
</dbReference>
<feature type="transmembrane region" description="Helical" evidence="7">
    <location>
        <begin position="73"/>
        <end position="92"/>
    </location>
</feature>
<organism evidence="8 9">
    <name type="scientific">Halobacillus faecis</name>
    <dbReference type="NCBI Taxonomy" id="360184"/>
    <lineage>
        <taxon>Bacteria</taxon>
        <taxon>Bacillati</taxon>
        <taxon>Bacillota</taxon>
        <taxon>Bacilli</taxon>
        <taxon>Bacillales</taxon>
        <taxon>Bacillaceae</taxon>
        <taxon>Halobacillus</taxon>
    </lineage>
</organism>